<dbReference type="EMBL" id="JBBLXS010000144">
    <property type="protein sequence ID" value="MEK0185718.1"/>
    <property type="molecule type" value="Genomic_DNA"/>
</dbReference>
<dbReference type="InterPro" id="IPR004046">
    <property type="entry name" value="GST_C"/>
</dbReference>
<dbReference type="Gene3D" id="1.20.1050.10">
    <property type="match status" value="1"/>
</dbReference>
<dbReference type="PROSITE" id="PS50405">
    <property type="entry name" value="GST_CTER"/>
    <property type="match status" value="1"/>
</dbReference>
<evidence type="ECO:0000313" key="3">
    <source>
        <dbReference type="Proteomes" id="UP001384579"/>
    </source>
</evidence>
<dbReference type="CDD" id="cd00299">
    <property type="entry name" value="GST_C_family"/>
    <property type="match status" value="1"/>
</dbReference>
<keyword evidence="3" id="KW-1185">Reference proteome</keyword>
<accession>A0ABU8YMS2</accession>
<protein>
    <submittedName>
        <fullName evidence="2">Glutathione S-transferase family protein</fullName>
    </submittedName>
</protein>
<proteinExistence type="predicted"/>
<sequence>MLRFFEGLLDDRAFFGSNTLTYAECVAGTVVPLLSWVDVSLDGYPKITAWCDRLMSRPSWQQTQFTPADLVAFASRRQNFLAQSQAS</sequence>
<evidence type="ECO:0000313" key="2">
    <source>
        <dbReference type="EMBL" id="MEK0185718.1"/>
    </source>
</evidence>
<dbReference type="Proteomes" id="UP001384579">
    <property type="component" value="Unassembled WGS sequence"/>
</dbReference>
<dbReference type="InterPro" id="IPR036282">
    <property type="entry name" value="Glutathione-S-Trfase_C_sf"/>
</dbReference>
<name>A0ABU8YMS2_9CYAN</name>
<feature type="domain" description="GST C-terminal" evidence="1">
    <location>
        <begin position="1"/>
        <end position="81"/>
    </location>
</feature>
<gene>
    <name evidence="2" type="ORF">WMG39_12820</name>
</gene>
<reference evidence="2 3" key="1">
    <citation type="journal article" date="2020" name="Harmful Algae">
        <title>Molecular and morphological characterization of a novel dihydroanatoxin-a producing Microcoleus species (cyanobacteria) from the Russian River, California, USA.</title>
        <authorList>
            <person name="Conklin K.Y."/>
            <person name="Stancheva R."/>
            <person name="Otten T.G."/>
            <person name="Fadness R."/>
            <person name="Boyer G.L."/>
            <person name="Read B."/>
            <person name="Zhang X."/>
            <person name="Sheath R.G."/>
        </authorList>
    </citation>
    <scope>NUCLEOTIDE SEQUENCE [LARGE SCALE GENOMIC DNA]</scope>
    <source>
        <strain evidence="2 3">PTRS2</strain>
    </source>
</reference>
<dbReference type="Pfam" id="PF00043">
    <property type="entry name" value="GST_C"/>
    <property type="match status" value="1"/>
</dbReference>
<dbReference type="SUPFAM" id="SSF47616">
    <property type="entry name" value="GST C-terminal domain-like"/>
    <property type="match status" value="1"/>
</dbReference>
<evidence type="ECO:0000259" key="1">
    <source>
        <dbReference type="PROSITE" id="PS50405"/>
    </source>
</evidence>
<comment type="caution">
    <text evidence="2">The sequence shown here is derived from an EMBL/GenBank/DDBJ whole genome shotgun (WGS) entry which is preliminary data.</text>
</comment>
<organism evidence="2 3">
    <name type="scientific">Microcoleus anatoxicus PTRS2</name>
    <dbReference type="NCBI Taxonomy" id="2705321"/>
    <lineage>
        <taxon>Bacteria</taxon>
        <taxon>Bacillati</taxon>
        <taxon>Cyanobacteriota</taxon>
        <taxon>Cyanophyceae</taxon>
        <taxon>Oscillatoriophycideae</taxon>
        <taxon>Oscillatoriales</taxon>
        <taxon>Microcoleaceae</taxon>
        <taxon>Microcoleus</taxon>
        <taxon>Microcoleus anatoxicus</taxon>
    </lineage>
</organism>
<dbReference type="InterPro" id="IPR010987">
    <property type="entry name" value="Glutathione-S-Trfase_C-like"/>
</dbReference>